<evidence type="ECO:0000313" key="2">
    <source>
        <dbReference type="Proteomes" id="UP000314294"/>
    </source>
</evidence>
<dbReference type="EMBL" id="SRLO01013897">
    <property type="protein sequence ID" value="TNN24930.1"/>
    <property type="molecule type" value="Genomic_DNA"/>
</dbReference>
<reference evidence="1 2" key="1">
    <citation type="submission" date="2019-03" db="EMBL/GenBank/DDBJ databases">
        <title>First draft genome of Liparis tanakae, snailfish: a comprehensive survey of snailfish specific genes.</title>
        <authorList>
            <person name="Kim W."/>
            <person name="Song I."/>
            <person name="Jeong J.-H."/>
            <person name="Kim D."/>
            <person name="Kim S."/>
            <person name="Ryu S."/>
            <person name="Song J.Y."/>
            <person name="Lee S.K."/>
        </authorList>
    </citation>
    <scope>NUCLEOTIDE SEQUENCE [LARGE SCALE GENOMIC DNA]</scope>
    <source>
        <tissue evidence="1">Muscle</tissue>
    </source>
</reference>
<comment type="caution">
    <text evidence="1">The sequence shown here is derived from an EMBL/GenBank/DDBJ whole genome shotgun (WGS) entry which is preliminary data.</text>
</comment>
<gene>
    <name evidence="1" type="ORF">EYF80_064942</name>
</gene>
<name>A0A4Z2E8N6_9TELE</name>
<evidence type="ECO:0000313" key="1">
    <source>
        <dbReference type="EMBL" id="TNN24930.1"/>
    </source>
</evidence>
<proteinExistence type="predicted"/>
<dbReference type="Proteomes" id="UP000314294">
    <property type="component" value="Unassembled WGS sequence"/>
</dbReference>
<protein>
    <submittedName>
        <fullName evidence="1">Uncharacterized protein</fullName>
    </submittedName>
</protein>
<keyword evidence="2" id="KW-1185">Reference proteome</keyword>
<accession>A0A4Z2E8N6</accession>
<organism evidence="1 2">
    <name type="scientific">Liparis tanakae</name>
    <name type="common">Tanaka's snailfish</name>
    <dbReference type="NCBI Taxonomy" id="230148"/>
    <lineage>
        <taxon>Eukaryota</taxon>
        <taxon>Metazoa</taxon>
        <taxon>Chordata</taxon>
        <taxon>Craniata</taxon>
        <taxon>Vertebrata</taxon>
        <taxon>Euteleostomi</taxon>
        <taxon>Actinopterygii</taxon>
        <taxon>Neopterygii</taxon>
        <taxon>Teleostei</taxon>
        <taxon>Neoteleostei</taxon>
        <taxon>Acanthomorphata</taxon>
        <taxon>Eupercaria</taxon>
        <taxon>Perciformes</taxon>
        <taxon>Cottioidei</taxon>
        <taxon>Cottales</taxon>
        <taxon>Liparidae</taxon>
        <taxon>Liparis</taxon>
    </lineage>
</organism>
<sequence>MEQFSEDVGIPMNCIFPVKNYDSEIDLDDDTDSLILSALRNIINFAEDSINFHLNQSKSSP</sequence>
<dbReference type="AlphaFoldDB" id="A0A4Z2E8N6"/>